<dbReference type="InterPro" id="IPR001387">
    <property type="entry name" value="Cro/C1-type_HTH"/>
</dbReference>
<evidence type="ECO:0000259" key="2">
    <source>
        <dbReference type="PROSITE" id="PS50943"/>
    </source>
</evidence>
<dbReference type="AlphaFoldDB" id="C0CQW2"/>
<reference evidence="3 4" key="1">
    <citation type="submission" date="2009-01" db="EMBL/GenBank/DDBJ databases">
        <authorList>
            <person name="Fulton L."/>
            <person name="Clifton S."/>
            <person name="Fulton B."/>
            <person name="Xu J."/>
            <person name="Minx P."/>
            <person name="Pepin K.H."/>
            <person name="Johnson M."/>
            <person name="Bhonagiri V."/>
            <person name="Nash W.E."/>
            <person name="Mardis E.R."/>
            <person name="Wilson R.K."/>
        </authorList>
    </citation>
    <scope>NUCLEOTIDE SEQUENCE [LARGE SCALE GENOMIC DNA]</scope>
    <source>
        <strain evidence="4">DSM 10507 / JCM 14656 / S5a33</strain>
    </source>
</reference>
<dbReference type="PATRIC" id="fig|476272.21.peg.1401"/>
<dbReference type="Gene3D" id="1.10.260.40">
    <property type="entry name" value="lambda repressor-like DNA-binding domains"/>
    <property type="match status" value="1"/>
</dbReference>
<dbReference type="Pfam" id="PF01381">
    <property type="entry name" value="HTH_3"/>
    <property type="match status" value="1"/>
</dbReference>
<dbReference type="CDD" id="cd00093">
    <property type="entry name" value="HTH_XRE"/>
    <property type="match status" value="1"/>
</dbReference>
<comment type="caution">
    <text evidence="3">The sequence shown here is derived from an EMBL/GenBank/DDBJ whole genome shotgun (WGS) entry which is preliminary data.</text>
</comment>
<dbReference type="PANTHER" id="PTHR46797">
    <property type="entry name" value="HTH-TYPE TRANSCRIPTIONAL REGULATOR"/>
    <property type="match status" value="1"/>
</dbReference>
<name>C0CQW2_BLAHS</name>
<dbReference type="GO" id="GO:0003700">
    <property type="term" value="F:DNA-binding transcription factor activity"/>
    <property type="evidence" value="ECO:0007669"/>
    <property type="project" value="TreeGrafter"/>
</dbReference>
<dbReference type="Proteomes" id="UP000003100">
    <property type="component" value="Unassembled WGS sequence"/>
</dbReference>
<organism evidence="3 4">
    <name type="scientific">Blautia hydrogenotrophica (strain DSM 10507 / JCM 14656 / S5a33)</name>
    <name type="common">Ruminococcus hydrogenotrophicus</name>
    <dbReference type="NCBI Taxonomy" id="476272"/>
    <lineage>
        <taxon>Bacteria</taxon>
        <taxon>Bacillati</taxon>
        <taxon>Bacillota</taxon>
        <taxon>Clostridia</taxon>
        <taxon>Lachnospirales</taxon>
        <taxon>Lachnospiraceae</taxon>
        <taxon>Blautia</taxon>
    </lineage>
</organism>
<reference evidence="3 4" key="2">
    <citation type="submission" date="2009-02" db="EMBL/GenBank/DDBJ databases">
        <title>Draft genome sequence of Blautia hydrogenotrophica DSM 10507 (Ruminococcus hydrogenotrophicus DSM 10507).</title>
        <authorList>
            <person name="Sudarsanam P."/>
            <person name="Ley R."/>
            <person name="Guruge J."/>
            <person name="Turnbaugh P.J."/>
            <person name="Mahowald M."/>
            <person name="Liep D."/>
            <person name="Gordon J."/>
        </authorList>
    </citation>
    <scope>NUCLEOTIDE SEQUENCE [LARGE SCALE GENOMIC DNA]</scope>
    <source>
        <strain evidence="4">DSM 10507 / JCM 14656 / S5a33</strain>
    </source>
</reference>
<dbReference type="SUPFAM" id="SSF47413">
    <property type="entry name" value="lambda repressor-like DNA-binding domains"/>
    <property type="match status" value="1"/>
</dbReference>
<dbReference type="InterPro" id="IPR050807">
    <property type="entry name" value="TransReg_Diox_bact_type"/>
</dbReference>
<evidence type="ECO:0000256" key="1">
    <source>
        <dbReference type="ARBA" id="ARBA00023125"/>
    </source>
</evidence>
<keyword evidence="4" id="KW-1185">Reference proteome</keyword>
<protein>
    <recommendedName>
        <fullName evidence="2">HTH cro/C1-type domain-containing protein</fullName>
    </recommendedName>
</protein>
<dbReference type="PROSITE" id="PS50943">
    <property type="entry name" value="HTH_CROC1"/>
    <property type="match status" value="1"/>
</dbReference>
<sequence>MFTAMKNLYQNNFDLFGNNLSHYRRLCGMTQEALGRAVGMNRTYISALEHGRANPTLKLMSTLAIALKVDVGNLLTIPNDYPISEEELQ</sequence>
<dbReference type="PANTHER" id="PTHR46797:SF1">
    <property type="entry name" value="METHYLPHOSPHONATE SYNTHASE"/>
    <property type="match status" value="1"/>
</dbReference>
<dbReference type="SMART" id="SM00530">
    <property type="entry name" value="HTH_XRE"/>
    <property type="match status" value="1"/>
</dbReference>
<gene>
    <name evidence="3" type="ORF">RUMHYD_03275</name>
</gene>
<feature type="domain" description="HTH cro/C1-type" evidence="2">
    <location>
        <begin position="20"/>
        <end position="74"/>
    </location>
</feature>
<dbReference type="InterPro" id="IPR010982">
    <property type="entry name" value="Lambda_DNA-bd_dom_sf"/>
</dbReference>
<evidence type="ECO:0000313" key="3">
    <source>
        <dbReference type="EMBL" id="EEG47840.1"/>
    </source>
</evidence>
<dbReference type="EMBL" id="ACBZ01000175">
    <property type="protein sequence ID" value="EEG47840.1"/>
    <property type="molecule type" value="Genomic_DNA"/>
</dbReference>
<dbReference type="HOGENOM" id="CLU_066192_29_1_9"/>
<dbReference type="GO" id="GO:0003677">
    <property type="term" value="F:DNA binding"/>
    <property type="evidence" value="ECO:0007669"/>
    <property type="project" value="UniProtKB-KW"/>
</dbReference>
<evidence type="ECO:0000313" key="4">
    <source>
        <dbReference type="Proteomes" id="UP000003100"/>
    </source>
</evidence>
<dbReference type="GO" id="GO:0005829">
    <property type="term" value="C:cytosol"/>
    <property type="evidence" value="ECO:0007669"/>
    <property type="project" value="TreeGrafter"/>
</dbReference>
<proteinExistence type="predicted"/>
<accession>C0CQW2</accession>
<keyword evidence="1" id="KW-0238">DNA-binding</keyword>